<proteinExistence type="predicted"/>
<dbReference type="Proteomes" id="UP000243847">
    <property type="component" value="Chromosome sequence1"/>
</dbReference>
<evidence type="ECO:0000313" key="4">
    <source>
        <dbReference type="Proteomes" id="UP000243847"/>
    </source>
</evidence>
<dbReference type="RefSeq" id="WP_096381373.1">
    <property type="nucleotide sequence ID" value="NZ_AP017457.1"/>
</dbReference>
<feature type="chain" id="PRO_5038441395" evidence="2">
    <location>
        <begin position="29"/>
        <end position="448"/>
    </location>
</feature>
<feature type="transmembrane region" description="Helical" evidence="1">
    <location>
        <begin position="422"/>
        <end position="442"/>
    </location>
</feature>
<sequence length="448" mass="45979">MKFRNLVAALTSFAVVAGFSIGAFSASAVAPNTGYATYTAAIPNGSDGTVSMTAGFGNITYQSLGSSSVTIPGGSSAMQPMTTPFAAFIGLSSSGQQYINTKMTTNATATNTYRFLHNTPNNGKWAFSLGDIDAERLTITATKSNGSAATAAEIGFQSEYNYNDYSDSTTHLSVTQSGNSVVVEDASCPSSCDTVGIAIWLKPTVSLSYISIAAFGKSGFPVYQTWFATQYKAVSGDVDPFQGTPAVNATPVPPITLDLIDIATNEIVATTTSDSSGNYSFPAVYPEPSGTYQIDATGPYGEPMGGPIAVPATDQNGAVVIPTIIAPAEYEVSGTVSNGQGDPTAFDVEVLNGSGSVITQADVQPDGTFVIPFVPPANNLQLVVVGPQGETSSVTALNTTGGNVAGIALVAPSRLAVTGLSVSVPLGLAAFMLLSGAVLVAVRRRFRH</sequence>
<dbReference type="GO" id="GO:0005975">
    <property type="term" value="P:carbohydrate metabolic process"/>
    <property type="evidence" value="ECO:0007669"/>
    <property type="project" value="UniProtKB-ARBA"/>
</dbReference>
<protein>
    <submittedName>
        <fullName evidence="3">VCBS repeat-containing protein</fullName>
    </submittedName>
</protein>
<evidence type="ECO:0000313" key="3">
    <source>
        <dbReference type="EMBL" id="BAU99225.1"/>
    </source>
</evidence>
<keyword evidence="1" id="KW-0472">Membrane</keyword>
<evidence type="ECO:0000256" key="2">
    <source>
        <dbReference type="SAM" id="SignalP"/>
    </source>
</evidence>
<keyword evidence="2" id="KW-0732">Signal</keyword>
<evidence type="ECO:0000256" key="1">
    <source>
        <dbReference type="SAM" id="Phobius"/>
    </source>
</evidence>
<dbReference type="InterPro" id="IPR013783">
    <property type="entry name" value="Ig-like_fold"/>
</dbReference>
<keyword evidence="1" id="KW-1133">Transmembrane helix</keyword>
<accession>A0A173LW70</accession>
<dbReference type="KEGG" id="amin:AUMI_16830"/>
<dbReference type="GeneID" id="80451873"/>
<name>A0A173LW70_9MICO</name>
<feature type="signal peptide" evidence="2">
    <location>
        <begin position="1"/>
        <end position="28"/>
    </location>
</feature>
<keyword evidence="1" id="KW-0812">Transmembrane</keyword>
<dbReference type="OrthoDB" id="5137684at2"/>
<dbReference type="AlphaFoldDB" id="A0A173LW70"/>
<dbReference type="EMBL" id="AP017457">
    <property type="protein sequence ID" value="BAU99225.1"/>
    <property type="molecule type" value="Genomic_DNA"/>
</dbReference>
<dbReference type="Gene3D" id="2.60.40.10">
    <property type="entry name" value="Immunoglobulins"/>
    <property type="match status" value="1"/>
</dbReference>
<dbReference type="SUPFAM" id="SSF117074">
    <property type="entry name" value="Hypothetical protein PA1324"/>
    <property type="match status" value="1"/>
</dbReference>
<organism evidence="3 4">
    <name type="scientific">Aurantimicrobium minutum</name>
    <dbReference type="NCBI Taxonomy" id="708131"/>
    <lineage>
        <taxon>Bacteria</taxon>
        <taxon>Bacillati</taxon>
        <taxon>Actinomycetota</taxon>
        <taxon>Actinomycetes</taxon>
        <taxon>Micrococcales</taxon>
        <taxon>Microbacteriaceae</taxon>
        <taxon>Aurantimicrobium</taxon>
    </lineage>
</organism>
<reference evidence="3 4" key="1">
    <citation type="journal article" date="2016" name="Genome Announc.">
        <title>Complete Genome Sequence of Aurantimicrobium minutum Type Strain KNCT, a Planktonic Ultramicrobacterium Isolated from River Water.</title>
        <authorList>
            <person name="Nakai R."/>
            <person name="Fujisawa T."/>
            <person name="Nakamura Y."/>
            <person name="Nishide H."/>
            <person name="Uchiyama I."/>
            <person name="Baba T."/>
            <person name="Toyoda A."/>
            <person name="Fujiyama A."/>
            <person name="Naganuma T."/>
            <person name="Niki H."/>
        </authorList>
    </citation>
    <scope>NUCLEOTIDE SEQUENCE [LARGE SCALE GENOMIC DNA]</scope>
    <source>
        <strain evidence="3 4">KNC</strain>
    </source>
</reference>
<gene>
    <name evidence="3" type="ORF">AUMI_16830</name>
</gene>